<evidence type="ECO:0000256" key="2">
    <source>
        <dbReference type="RuleBase" id="RU361185"/>
    </source>
</evidence>
<gene>
    <name evidence="4" type="ORF">GH714_023041</name>
</gene>
<reference evidence="4 5" key="1">
    <citation type="journal article" date="2020" name="Mol. Plant">
        <title>The Chromosome-Based Rubber Tree Genome Provides New Insights into Spurge Genome Evolution and Rubber Biosynthesis.</title>
        <authorList>
            <person name="Liu J."/>
            <person name="Shi C."/>
            <person name="Shi C.C."/>
            <person name="Li W."/>
            <person name="Zhang Q.J."/>
            <person name="Zhang Y."/>
            <person name="Li K."/>
            <person name="Lu H.F."/>
            <person name="Shi C."/>
            <person name="Zhu S.T."/>
            <person name="Xiao Z.Y."/>
            <person name="Nan H."/>
            <person name="Yue Y."/>
            <person name="Zhu X.G."/>
            <person name="Wu Y."/>
            <person name="Hong X.N."/>
            <person name="Fan G.Y."/>
            <person name="Tong Y."/>
            <person name="Zhang D."/>
            <person name="Mao C.L."/>
            <person name="Liu Y.L."/>
            <person name="Hao S.J."/>
            <person name="Liu W.Q."/>
            <person name="Lv M.Q."/>
            <person name="Zhang H.B."/>
            <person name="Liu Y."/>
            <person name="Hu-Tang G.R."/>
            <person name="Wang J.P."/>
            <person name="Wang J.H."/>
            <person name="Sun Y.H."/>
            <person name="Ni S.B."/>
            <person name="Chen W.B."/>
            <person name="Zhang X.C."/>
            <person name="Jiao Y.N."/>
            <person name="Eichler E.E."/>
            <person name="Li G.H."/>
            <person name="Liu X."/>
            <person name="Gao L.Z."/>
        </authorList>
    </citation>
    <scope>NUCLEOTIDE SEQUENCE [LARGE SCALE GENOMIC DNA]</scope>
    <source>
        <strain evidence="5">cv. GT1</strain>
        <tissue evidence="4">Leaf</tissue>
    </source>
</reference>
<dbReference type="SUPFAM" id="SSF51445">
    <property type="entry name" value="(Trans)glycosidases"/>
    <property type="match status" value="1"/>
</dbReference>
<dbReference type="InterPro" id="IPR030458">
    <property type="entry name" value="Glyco_hydro_31_AS"/>
</dbReference>
<comment type="similarity">
    <text evidence="1 2">Belongs to the glycosyl hydrolase 31 family.</text>
</comment>
<keyword evidence="5" id="KW-1185">Reference proteome</keyword>
<evidence type="ECO:0000313" key="5">
    <source>
        <dbReference type="Proteomes" id="UP000467840"/>
    </source>
</evidence>
<dbReference type="GO" id="GO:0004553">
    <property type="term" value="F:hydrolase activity, hydrolyzing O-glycosyl compounds"/>
    <property type="evidence" value="ECO:0007669"/>
    <property type="project" value="InterPro"/>
</dbReference>
<dbReference type="InterPro" id="IPR017853">
    <property type="entry name" value="GH"/>
</dbReference>
<evidence type="ECO:0000259" key="3">
    <source>
        <dbReference type="Pfam" id="PF01055"/>
    </source>
</evidence>
<protein>
    <recommendedName>
        <fullName evidence="3">Glycoside hydrolase family 31 TIM barrel domain-containing protein</fullName>
    </recommendedName>
</protein>
<sequence>MLDPGIKCEEGYFVYDSGSKSDVWVQRVDGRPFIGEVWPGPFVFPDFTQSKVRFWWANLVKDFISNGVDGIWNDMNEPTILKMETRTMPESNIHRGDNELGGLSGQPFSGPDIGEFFGNATPKLFGRWMGVGAMFPFYHGHSAKGSFDHEPWSFGEEGCPIH</sequence>
<dbReference type="Pfam" id="PF01055">
    <property type="entry name" value="Glyco_hydro_31_2nd"/>
    <property type="match status" value="2"/>
</dbReference>
<evidence type="ECO:0000313" key="4">
    <source>
        <dbReference type="EMBL" id="KAF2308899.1"/>
    </source>
</evidence>
<accession>A0A6A6MA99</accession>
<dbReference type="PANTHER" id="PTHR22762">
    <property type="entry name" value="ALPHA-GLUCOSIDASE"/>
    <property type="match status" value="1"/>
</dbReference>
<evidence type="ECO:0000256" key="1">
    <source>
        <dbReference type="ARBA" id="ARBA00007806"/>
    </source>
</evidence>
<dbReference type="AlphaFoldDB" id="A0A6A6MA99"/>
<dbReference type="Proteomes" id="UP000467840">
    <property type="component" value="Chromosome 17"/>
</dbReference>
<keyword evidence="2" id="KW-0326">Glycosidase</keyword>
<comment type="caution">
    <text evidence="4">The sequence shown here is derived from an EMBL/GenBank/DDBJ whole genome shotgun (WGS) entry which is preliminary data.</text>
</comment>
<feature type="domain" description="Glycoside hydrolase family 31 TIM barrel" evidence="3">
    <location>
        <begin position="102"/>
        <end position="157"/>
    </location>
</feature>
<organism evidence="4 5">
    <name type="scientific">Hevea brasiliensis</name>
    <name type="common">Para rubber tree</name>
    <name type="synonym">Siphonia brasiliensis</name>
    <dbReference type="NCBI Taxonomy" id="3981"/>
    <lineage>
        <taxon>Eukaryota</taxon>
        <taxon>Viridiplantae</taxon>
        <taxon>Streptophyta</taxon>
        <taxon>Embryophyta</taxon>
        <taxon>Tracheophyta</taxon>
        <taxon>Spermatophyta</taxon>
        <taxon>Magnoliopsida</taxon>
        <taxon>eudicotyledons</taxon>
        <taxon>Gunneridae</taxon>
        <taxon>Pentapetalae</taxon>
        <taxon>rosids</taxon>
        <taxon>fabids</taxon>
        <taxon>Malpighiales</taxon>
        <taxon>Euphorbiaceae</taxon>
        <taxon>Crotonoideae</taxon>
        <taxon>Micrandreae</taxon>
        <taxon>Hevea</taxon>
    </lineage>
</organism>
<dbReference type="PROSITE" id="PS00129">
    <property type="entry name" value="GLYCOSYL_HYDROL_F31_1"/>
    <property type="match status" value="1"/>
</dbReference>
<dbReference type="EMBL" id="JAAGAX010000007">
    <property type="protein sequence ID" value="KAF2308899.1"/>
    <property type="molecule type" value="Genomic_DNA"/>
</dbReference>
<dbReference type="Gene3D" id="3.20.20.80">
    <property type="entry name" value="Glycosidases"/>
    <property type="match status" value="2"/>
</dbReference>
<keyword evidence="2" id="KW-0378">Hydrolase</keyword>
<dbReference type="PANTHER" id="PTHR22762:SF120">
    <property type="entry name" value="HETEROGLYCAN GLUCOSIDASE 1"/>
    <property type="match status" value="1"/>
</dbReference>
<proteinExistence type="inferred from homology"/>
<name>A0A6A6MA99_HEVBR</name>
<dbReference type="GO" id="GO:0005975">
    <property type="term" value="P:carbohydrate metabolic process"/>
    <property type="evidence" value="ECO:0007669"/>
    <property type="project" value="InterPro"/>
</dbReference>
<feature type="domain" description="Glycoside hydrolase family 31 TIM barrel" evidence="3">
    <location>
        <begin position="1"/>
        <end position="91"/>
    </location>
</feature>
<dbReference type="InterPro" id="IPR000322">
    <property type="entry name" value="Glyco_hydro_31_TIM"/>
</dbReference>